<dbReference type="WBParaSite" id="Minc3s00015g00990">
    <property type="protein sequence ID" value="Minc3s00015g00990"/>
    <property type="gene ID" value="Minc3s00015g00990"/>
</dbReference>
<keyword evidence="1" id="KW-1185">Reference proteome</keyword>
<accession>A0A914KHZ6</accession>
<proteinExistence type="predicted"/>
<name>A0A914KHZ6_MELIC</name>
<organism evidence="1 2">
    <name type="scientific">Meloidogyne incognita</name>
    <name type="common">Southern root-knot nematode worm</name>
    <name type="synonym">Oxyuris incognita</name>
    <dbReference type="NCBI Taxonomy" id="6306"/>
    <lineage>
        <taxon>Eukaryota</taxon>
        <taxon>Metazoa</taxon>
        <taxon>Ecdysozoa</taxon>
        <taxon>Nematoda</taxon>
        <taxon>Chromadorea</taxon>
        <taxon>Rhabditida</taxon>
        <taxon>Tylenchina</taxon>
        <taxon>Tylenchomorpha</taxon>
        <taxon>Tylenchoidea</taxon>
        <taxon>Meloidogynidae</taxon>
        <taxon>Meloidogyninae</taxon>
        <taxon>Meloidogyne</taxon>
        <taxon>Meloidogyne incognita group</taxon>
    </lineage>
</organism>
<protein>
    <submittedName>
        <fullName evidence="2">Uncharacterized protein</fullName>
    </submittedName>
</protein>
<sequence>MQHQNYTLSGRILNNLSLVFKPSAVPKELVASCPVLQILKKLVYFKIKKLKRYRYKPFLFAIVSF</sequence>
<evidence type="ECO:0000313" key="2">
    <source>
        <dbReference type="WBParaSite" id="Minc3s00015g00990"/>
    </source>
</evidence>
<dbReference type="AlphaFoldDB" id="A0A914KHZ6"/>
<reference evidence="2" key="1">
    <citation type="submission" date="2022-11" db="UniProtKB">
        <authorList>
            <consortium name="WormBaseParasite"/>
        </authorList>
    </citation>
    <scope>IDENTIFICATION</scope>
</reference>
<dbReference type="Proteomes" id="UP000887563">
    <property type="component" value="Unplaced"/>
</dbReference>
<evidence type="ECO:0000313" key="1">
    <source>
        <dbReference type="Proteomes" id="UP000887563"/>
    </source>
</evidence>